<dbReference type="Gene3D" id="4.10.60.10">
    <property type="entry name" value="Zinc finger, CCHC-type"/>
    <property type="match status" value="1"/>
</dbReference>
<gene>
    <name evidence="3" type="primary">BnaC01g35110D</name>
    <name evidence="2" type="ORF">DARMORV10_C01P47580.1</name>
    <name evidence="3" type="ORF">GSBRNA2T00040120001</name>
</gene>
<dbReference type="Proteomes" id="UP001295469">
    <property type="component" value="Chromosome C01"/>
</dbReference>
<evidence type="ECO:0000313" key="4">
    <source>
        <dbReference type="Proteomes" id="UP000028999"/>
    </source>
</evidence>
<dbReference type="STRING" id="3708.A0A078GS44"/>
<feature type="compositionally biased region" description="Acidic residues" evidence="1">
    <location>
        <begin position="315"/>
        <end position="339"/>
    </location>
</feature>
<evidence type="ECO:0000313" key="2">
    <source>
        <dbReference type="EMBL" id="CAF2078372.1"/>
    </source>
</evidence>
<dbReference type="InterPro" id="IPR036875">
    <property type="entry name" value="Znf_CCHC_sf"/>
</dbReference>
<dbReference type="AlphaFoldDB" id="A0A078GS44"/>
<name>A0A078GS44_BRANA</name>
<reference evidence="3" key="2">
    <citation type="submission" date="2014-06" db="EMBL/GenBank/DDBJ databases">
        <authorList>
            <person name="Genoscope - CEA"/>
        </authorList>
    </citation>
    <scope>NUCLEOTIDE SEQUENCE</scope>
</reference>
<sequence length="365" mass="40337">MEKMWWNTPTEDLSVERSKSRRQAFVELHFYEEAPARGAVQAIVNVPCPNARRRILAQRLWQVDGQTMFVAKWAPGITPEKPSLSTVPVWLDFHGVPLQFFNSDALKEIAGLVGHPICLHPTTENLTNIEVAKVYTVIDPRKPLPEAVNAQFECGEVVRIGVSCPWLPSICSHCSKVGHTISKCPAAPPRCSICRSVKHATEACTRTNSNKFSGNDNGKAPIPSQYPIVGPLCSDTKSKKRSVPILSKGKPPASHRWERADNMIHANPPSNNPPAIGSSRQIATLNEYDASSGKLFVDLRPENPESPIISSNGTSEDEEPDPDSEGISNDEDNPNDEDDQYIRVISQRSKKQAKRNARGRDPLNL</sequence>
<dbReference type="EMBL" id="LK032218">
    <property type="protein sequence ID" value="CDY28341.1"/>
    <property type="molecule type" value="Genomic_DNA"/>
</dbReference>
<dbReference type="GO" id="GO:0003676">
    <property type="term" value="F:nucleic acid binding"/>
    <property type="evidence" value="ECO:0007669"/>
    <property type="project" value="InterPro"/>
</dbReference>
<dbReference type="GO" id="GO:0008270">
    <property type="term" value="F:zinc ion binding"/>
    <property type="evidence" value="ECO:0007669"/>
    <property type="project" value="InterPro"/>
</dbReference>
<dbReference type="InterPro" id="IPR040256">
    <property type="entry name" value="At4g02000-like"/>
</dbReference>
<feature type="compositionally biased region" description="Basic residues" evidence="1">
    <location>
        <begin position="348"/>
        <end position="357"/>
    </location>
</feature>
<dbReference type="PANTHER" id="PTHR31286:SF55">
    <property type="entry name" value="DUF4283 DOMAIN-CONTAINING PROTEIN"/>
    <property type="match status" value="1"/>
</dbReference>
<proteinExistence type="predicted"/>
<evidence type="ECO:0000256" key="1">
    <source>
        <dbReference type="SAM" id="MobiDB-lite"/>
    </source>
</evidence>
<evidence type="ECO:0000313" key="3">
    <source>
        <dbReference type="EMBL" id="CDY28341.1"/>
    </source>
</evidence>
<dbReference type="Proteomes" id="UP000028999">
    <property type="component" value="Unassembled WGS sequence"/>
</dbReference>
<dbReference type="PaxDb" id="3708-A0A078GS44"/>
<dbReference type="Gramene" id="CDY28341">
    <property type="protein sequence ID" value="CDY28341"/>
    <property type="gene ID" value="GSBRNA2T00040120001"/>
</dbReference>
<dbReference type="PANTHER" id="PTHR31286">
    <property type="entry name" value="GLYCINE-RICH CELL WALL STRUCTURAL PROTEIN 1.8-LIKE"/>
    <property type="match status" value="1"/>
</dbReference>
<accession>A0A078GS44</accession>
<protein>
    <submittedName>
        <fullName evidence="2">(rape) hypothetical protein</fullName>
    </submittedName>
    <submittedName>
        <fullName evidence="3">BnaC01g35110D protein</fullName>
    </submittedName>
</protein>
<organism evidence="3 4">
    <name type="scientific">Brassica napus</name>
    <name type="common">Rape</name>
    <dbReference type="NCBI Taxonomy" id="3708"/>
    <lineage>
        <taxon>Eukaryota</taxon>
        <taxon>Viridiplantae</taxon>
        <taxon>Streptophyta</taxon>
        <taxon>Embryophyta</taxon>
        <taxon>Tracheophyta</taxon>
        <taxon>Spermatophyta</taxon>
        <taxon>Magnoliopsida</taxon>
        <taxon>eudicotyledons</taxon>
        <taxon>Gunneridae</taxon>
        <taxon>Pentapetalae</taxon>
        <taxon>rosids</taxon>
        <taxon>malvids</taxon>
        <taxon>Brassicales</taxon>
        <taxon>Brassicaceae</taxon>
        <taxon>Brassiceae</taxon>
        <taxon>Brassica</taxon>
    </lineage>
</organism>
<dbReference type="EMBL" id="HG994365">
    <property type="protein sequence ID" value="CAF2078372.1"/>
    <property type="molecule type" value="Genomic_DNA"/>
</dbReference>
<reference evidence="3 4" key="1">
    <citation type="journal article" date="2014" name="Science">
        <title>Plant genetics. Early allopolyploid evolution in the post-Neolithic Brassica napus oilseed genome.</title>
        <authorList>
            <person name="Chalhoub B."/>
            <person name="Denoeud F."/>
            <person name="Liu S."/>
            <person name="Parkin I.A."/>
            <person name="Tang H."/>
            <person name="Wang X."/>
            <person name="Chiquet J."/>
            <person name="Belcram H."/>
            <person name="Tong C."/>
            <person name="Samans B."/>
            <person name="Correa M."/>
            <person name="Da Silva C."/>
            <person name="Just J."/>
            <person name="Falentin C."/>
            <person name="Koh C.S."/>
            <person name="Le Clainche I."/>
            <person name="Bernard M."/>
            <person name="Bento P."/>
            <person name="Noel B."/>
            <person name="Labadie K."/>
            <person name="Alberti A."/>
            <person name="Charles M."/>
            <person name="Arnaud D."/>
            <person name="Guo H."/>
            <person name="Daviaud C."/>
            <person name="Alamery S."/>
            <person name="Jabbari K."/>
            <person name="Zhao M."/>
            <person name="Edger P.P."/>
            <person name="Chelaifa H."/>
            <person name="Tack D."/>
            <person name="Lassalle G."/>
            <person name="Mestiri I."/>
            <person name="Schnel N."/>
            <person name="Le Paslier M.C."/>
            <person name="Fan G."/>
            <person name="Renault V."/>
            <person name="Bayer P.E."/>
            <person name="Golicz A.A."/>
            <person name="Manoli S."/>
            <person name="Lee T.H."/>
            <person name="Thi V.H."/>
            <person name="Chalabi S."/>
            <person name="Hu Q."/>
            <person name="Fan C."/>
            <person name="Tollenaere R."/>
            <person name="Lu Y."/>
            <person name="Battail C."/>
            <person name="Shen J."/>
            <person name="Sidebottom C.H."/>
            <person name="Wang X."/>
            <person name="Canaguier A."/>
            <person name="Chauveau A."/>
            <person name="Berard A."/>
            <person name="Deniot G."/>
            <person name="Guan M."/>
            <person name="Liu Z."/>
            <person name="Sun F."/>
            <person name="Lim Y.P."/>
            <person name="Lyons E."/>
            <person name="Town C.D."/>
            <person name="Bancroft I."/>
            <person name="Wang X."/>
            <person name="Meng J."/>
            <person name="Ma J."/>
            <person name="Pires J.C."/>
            <person name="King G.J."/>
            <person name="Brunel D."/>
            <person name="Delourme R."/>
            <person name="Renard M."/>
            <person name="Aury J.M."/>
            <person name="Adams K.L."/>
            <person name="Batley J."/>
            <person name="Snowdon R.J."/>
            <person name="Tost J."/>
            <person name="Edwards D."/>
            <person name="Zhou Y."/>
            <person name="Hua W."/>
            <person name="Sharpe A.G."/>
            <person name="Paterson A.H."/>
            <person name="Guan C."/>
            <person name="Wincker P."/>
        </authorList>
    </citation>
    <scope>NUCLEOTIDE SEQUENCE [LARGE SCALE GENOMIC DNA]</scope>
    <source>
        <strain evidence="4">cv. Darmor-bzh</strain>
    </source>
</reference>
<reference evidence="2" key="3">
    <citation type="submission" date="2021-01" db="EMBL/GenBank/DDBJ databases">
        <authorList>
            <consortium name="Genoscope - CEA"/>
            <person name="William W."/>
        </authorList>
    </citation>
    <scope>NUCLEOTIDE SEQUENCE</scope>
</reference>
<dbReference type="OMA" id="ASHRWER"/>
<feature type="region of interest" description="Disordered" evidence="1">
    <location>
        <begin position="235"/>
        <end position="255"/>
    </location>
</feature>
<dbReference type="SUPFAM" id="SSF57756">
    <property type="entry name" value="Retrovirus zinc finger-like domains"/>
    <property type="match status" value="1"/>
</dbReference>
<keyword evidence="4" id="KW-1185">Reference proteome</keyword>
<feature type="region of interest" description="Disordered" evidence="1">
    <location>
        <begin position="297"/>
        <end position="365"/>
    </location>
</feature>